<dbReference type="PANTHER" id="PTHR22880:SF225">
    <property type="entry name" value="BROMODOMAIN-CONTAINING PROTEIN BET-1-RELATED"/>
    <property type="match status" value="1"/>
</dbReference>
<evidence type="ECO:0000256" key="5">
    <source>
        <dbReference type="ARBA" id="ARBA00023136"/>
    </source>
</evidence>
<dbReference type="Gene3D" id="1.20.920.10">
    <property type="entry name" value="Bromodomain-like"/>
    <property type="match status" value="2"/>
</dbReference>
<keyword evidence="3 8" id="KW-1133">Transmembrane helix</keyword>
<dbReference type="Pfam" id="PF03798">
    <property type="entry name" value="TRAM_LAG1_CLN8"/>
    <property type="match status" value="1"/>
</dbReference>
<dbReference type="PANTHER" id="PTHR22880">
    <property type="entry name" value="FALZ-RELATED BROMODOMAIN-CONTAINING PROTEINS"/>
    <property type="match status" value="1"/>
</dbReference>
<evidence type="ECO:0000256" key="6">
    <source>
        <dbReference type="PROSITE-ProRule" id="PRU00035"/>
    </source>
</evidence>
<dbReference type="SUPFAM" id="SSF47370">
    <property type="entry name" value="Bromodomain"/>
    <property type="match status" value="2"/>
</dbReference>
<dbReference type="InterPro" id="IPR036427">
    <property type="entry name" value="Bromodomain-like_sf"/>
</dbReference>
<feature type="region of interest" description="Disordered" evidence="7">
    <location>
        <begin position="1"/>
        <end position="103"/>
    </location>
</feature>
<feature type="compositionally biased region" description="Basic and acidic residues" evidence="7">
    <location>
        <begin position="17"/>
        <end position="27"/>
    </location>
</feature>
<evidence type="ECO:0000259" key="9">
    <source>
        <dbReference type="PROSITE" id="PS50014"/>
    </source>
</evidence>
<keyword evidence="2 8" id="KW-0812">Transmembrane</keyword>
<dbReference type="GO" id="GO:0005634">
    <property type="term" value="C:nucleus"/>
    <property type="evidence" value="ECO:0007669"/>
    <property type="project" value="TreeGrafter"/>
</dbReference>
<organism evidence="11 12">
    <name type="scientific">Bifiguratus adelaidae</name>
    <dbReference type="NCBI Taxonomy" id="1938954"/>
    <lineage>
        <taxon>Eukaryota</taxon>
        <taxon>Fungi</taxon>
        <taxon>Fungi incertae sedis</taxon>
        <taxon>Mucoromycota</taxon>
        <taxon>Mucoromycotina</taxon>
        <taxon>Endogonomycetes</taxon>
        <taxon>Endogonales</taxon>
        <taxon>Endogonales incertae sedis</taxon>
        <taxon>Bifiguratus</taxon>
    </lineage>
</organism>
<feature type="domain" description="NET" evidence="10">
    <location>
        <begin position="758"/>
        <end position="839"/>
    </location>
</feature>
<feature type="region of interest" description="Disordered" evidence="7">
    <location>
        <begin position="344"/>
        <end position="374"/>
    </location>
</feature>
<dbReference type="Proteomes" id="UP000242875">
    <property type="component" value="Unassembled WGS sequence"/>
</dbReference>
<feature type="region of interest" description="Disordered" evidence="7">
    <location>
        <begin position="646"/>
        <end position="679"/>
    </location>
</feature>
<reference evidence="11 12" key="1">
    <citation type="journal article" date="2017" name="Mycologia">
        <title>Bifiguratus adelaidae, gen. et sp. nov., a new member of Mucoromycotina in endophytic and soil-dwelling habitats.</title>
        <authorList>
            <person name="Torres-Cruz T.J."/>
            <person name="Billingsley Tobias T.L."/>
            <person name="Almatruk M."/>
            <person name="Hesse C."/>
            <person name="Kuske C.R."/>
            <person name="Desiro A."/>
            <person name="Benucci G.M."/>
            <person name="Bonito G."/>
            <person name="Stajich J.E."/>
            <person name="Dunlap C."/>
            <person name="Arnold A.E."/>
            <person name="Porras-Alfaro A."/>
        </authorList>
    </citation>
    <scope>NUCLEOTIDE SEQUENCE [LARGE SCALE GENOMIC DNA]</scope>
    <source>
        <strain evidence="11 12">AZ0501</strain>
    </source>
</reference>
<keyword evidence="4 6" id="KW-0103">Bromodomain</keyword>
<feature type="domain" description="Bromo" evidence="9">
    <location>
        <begin position="561"/>
        <end position="633"/>
    </location>
</feature>
<dbReference type="CDD" id="cd05500">
    <property type="entry name" value="Bromo_BDF1_2_I"/>
    <property type="match status" value="1"/>
</dbReference>
<dbReference type="AlphaFoldDB" id="A0A261Y877"/>
<feature type="compositionally biased region" description="Basic and acidic residues" evidence="7">
    <location>
        <begin position="646"/>
        <end position="656"/>
    </location>
</feature>
<dbReference type="InterPro" id="IPR001487">
    <property type="entry name" value="Bromodomain"/>
</dbReference>
<dbReference type="Gene3D" id="1.20.1270.220">
    <property type="match status" value="1"/>
</dbReference>
<evidence type="ECO:0000256" key="1">
    <source>
        <dbReference type="ARBA" id="ARBA00004141"/>
    </source>
</evidence>
<keyword evidence="12" id="KW-1185">Reference proteome</keyword>
<dbReference type="InterPro" id="IPR027353">
    <property type="entry name" value="NET_dom"/>
</dbReference>
<evidence type="ECO:0000256" key="8">
    <source>
        <dbReference type="SAM" id="Phobius"/>
    </source>
</evidence>
<feature type="region of interest" description="Disordered" evidence="7">
    <location>
        <begin position="835"/>
        <end position="870"/>
    </location>
</feature>
<accession>A0A261Y877</accession>
<proteinExistence type="predicted"/>
<feature type="region of interest" description="Disordered" evidence="7">
    <location>
        <begin position="480"/>
        <end position="543"/>
    </location>
</feature>
<feature type="region of interest" description="Disordered" evidence="7">
    <location>
        <begin position="695"/>
        <end position="768"/>
    </location>
</feature>
<gene>
    <name evidence="11" type="ORF">BZG36_00399</name>
</gene>
<feature type="compositionally biased region" description="Polar residues" evidence="7">
    <location>
        <begin position="365"/>
        <end position="374"/>
    </location>
</feature>
<dbReference type="GO" id="GO:0006355">
    <property type="term" value="P:regulation of DNA-templated transcription"/>
    <property type="evidence" value="ECO:0007669"/>
    <property type="project" value="TreeGrafter"/>
</dbReference>
<feature type="transmembrane region" description="Helical" evidence="8">
    <location>
        <begin position="927"/>
        <end position="946"/>
    </location>
</feature>
<name>A0A261Y877_9FUNG</name>
<feature type="compositionally biased region" description="Basic residues" evidence="7">
    <location>
        <begin position="836"/>
        <end position="848"/>
    </location>
</feature>
<feature type="compositionally biased region" description="Basic and acidic residues" evidence="7">
    <location>
        <begin position="514"/>
        <end position="530"/>
    </location>
</feature>
<evidence type="ECO:0008006" key="13">
    <source>
        <dbReference type="Google" id="ProtNLM"/>
    </source>
</evidence>
<dbReference type="PROSITE" id="PS51525">
    <property type="entry name" value="NET"/>
    <property type="match status" value="1"/>
</dbReference>
<dbReference type="InterPro" id="IPR006634">
    <property type="entry name" value="TLC-dom"/>
</dbReference>
<feature type="domain" description="Bromo" evidence="9">
    <location>
        <begin position="387"/>
        <end position="459"/>
    </location>
</feature>
<comment type="subcellular location">
    <subcellularLocation>
        <location evidence="1">Membrane</location>
        <topology evidence="1">Multi-pass membrane protein</topology>
    </subcellularLocation>
</comment>
<evidence type="ECO:0000313" key="11">
    <source>
        <dbReference type="EMBL" id="OZJ06778.1"/>
    </source>
</evidence>
<dbReference type="GO" id="GO:0016020">
    <property type="term" value="C:membrane"/>
    <property type="evidence" value="ECO:0007669"/>
    <property type="project" value="UniProtKB-SubCell"/>
</dbReference>
<protein>
    <recommendedName>
        <fullName evidence="13">Bromo domain-containing protein</fullName>
    </recommendedName>
</protein>
<evidence type="ECO:0000256" key="3">
    <source>
        <dbReference type="ARBA" id="ARBA00022989"/>
    </source>
</evidence>
<dbReference type="GO" id="GO:0000785">
    <property type="term" value="C:chromatin"/>
    <property type="evidence" value="ECO:0007669"/>
    <property type="project" value="TreeGrafter"/>
</dbReference>
<keyword evidence="5 8" id="KW-0472">Membrane</keyword>
<dbReference type="Pfam" id="PF00439">
    <property type="entry name" value="Bromodomain"/>
    <property type="match status" value="2"/>
</dbReference>
<dbReference type="PRINTS" id="PR00503">
    <property type="entry name" value="BROMODOMAIN"/>
</dbReference>
<feature type="compositionally biased region" description="Low complexity" evidence="7">
    <location>
        <begin position="854"/>
        <end position="870"/>
    </location>
</feature>
<feature type="compositionally biased region" description="Basic and acidic residues" evidence="7">
    <location>
        <begin position="664"/>
        <end position="679"/>
    </location>
</feature>
<feature type="compositionally biased region" description="Polar residues" evidence="7">
    <location>
        <begin position="1"/>
        <end position="14"/>
    </location>
</feature>
<evidence type="ECO:0000256" key="4">
    <source>
        <dbReference type="ARBA" id="ARBA00023117"/>
    </source>
</evidence>
<comment type="caution">
    <text evidence="11">The sequence shown here is derived from an EMBL/GenBank/DDBJ whole genome shotgun (WGS) entry which is preliminary data.</text>
</comment>
<evidence type="ECO:0000313" key="12">
    <source>
        <dbReference type="Proteomes" id="UP000242875"/>
    </source>
</evidence>
<dbReference type="SMART" id="SM00297">
    <property type="entry name" value="BROMO"/>
    <property type="match status" value="2"/>
</dbReference>
<dbReference type="OrthoDB" id="21449at2759"/>
<dbReference type="InterPro" id="IPR050935">
    <property type="entry name" value="Bromo_chromatin_reader"/>
</dbReference>
<feature type="compositionally biased region" description="Polar residues" evidence="7">
    <location>
        <begin position="71"/>
        <end position="102"/>
    </location>
</feature>
<dbReference type="InterPro" id="IPR038336">
    <property type="entry name" value="NET_sf"/>
</dbReference>
<dbReference type="EMBL" id="MVBO01000002">
    <property type="protein sequence ID" value="OZJ06778.1"/>
    <property type="molecule type" value="Genomic_DNA"/>
</dbReference>
<dbReference type="GO" id="GO:0006338">
    <property type="term" value="P:chromatin remodeling"/>
    <property type="evidence" value="ECO:0007669"/>
    <property type="project" value="TreeGrafter"/>
</dbReference>
<evidence type="ECO:0000256" key="7">
    <source>
        <dbReference type="SAM" id="MobiDB-lite"/>
    </source>
</evidence>
<dbReference type="Pfam" id="PF17035">
    <property type="entry name" value="BET"/>
    <property type="match status" value="1"/>
</dbReference>
<evidence type="ECO:0000259" key="10">
    <source>
        <dbReference type="PROSITE" id="PS51525"/>
    </source>
</evidence>
<evidence type="ECO:0000256" key="2">
    <source>
        <dbReference type="ARBA" id="ARBA00022692"/>
    </source>
</evidence>
<sequence length="990" mass="107861">MSGLELSNGTNAAQEASVEKAEGDRDLGAQNGQDASPLFGTGPMPTLNSTIYVAEQPEGQAPAKGPIVSETLPQTDPSSVQEPPQTSDYSTQKSALESTESSLPVEHANGVSANALNSCEVTPQVDASLRNVPAHTETSDWHKGSDSAVLDLPYDSAPMLGSLAEDKALTFDDDSSAKVNDHQLVAETKSINPVANTAVHSLLVDVQPSPQVLSSAEVTAPASTQMQTSTTEISSEPWMPAPLVTSETQGTDKNAMLVDVATQAHERSAETTSQTVATSLEAEAPFVPVKTQEEPLKMSIDDVKDQQPIITNAQPISAEGTNPLPPKEATKNVSRMKQQPETIGMPNPFQKAPSPAGPSVDVPQSWKQSPLTKEQSKTAASIIRMLKKHRDAPPFLVPVDPVALGIPDYPNIIKNPMDLGTVEKKLSSNQYESVEAFVRDVRLIFDNCYKFNGRESYVGGLGENLEKAFDKALKRMTEKPASPAVKSPSIDPAHPPAKKLKVERPPSAALAGLDDGRPKREIHAPSKELPDSNGGRFGRGKKGDPQLKFAGVAIRELKKAKYKDLNFPFLLPVDPVALNIPDYPTIIKHPMDISTIEKKLATNQYDDADEFEADVRLMFNNCYTYNPPGTAVHDWGRQLERVFDSKWAEKPPREPTPDPYSHNLHIDDSSSDSDDPRDQQIEELQRSIEEFTKQLSAIKSSKLQKKEAKKKEKRMKASPEAMPKPLSHRPSVSKGVPKPLSNRPSKGTAEKRKRSSLSKKKPEVPQEFTFEQKKQLSEAINLLEGPQLEKVVRIIQSSVPAIQGGEEEIELDIDSLDRNTLQKLHQFVMIEAKKSSAAKKSTKPKPSHRKDDSSSGSGSGSSSDSDSDGSALRVQDKIGLTGSILQLINGLCLLASFLGARLFYGFYMSYQTYLDVLQVASKVPAPILVLYGAANIVLNSLNVIWFQQMINMIRKRFRKVNGESGGKPSRRTLEQTVGVLGHETAKVKAS</sequence>
<dbReference type="PROSITE" id="PS50014">
    <property type="entry name" value="BROMODOMAIN_2"/>
    <property type="match status" value="2"/>
</dbReference>
<feature type="transmembrane region" description="Helical" evidence="8">
    <location>
        <begin position="887"/>
        <end position="907"/>
    </location>
</feature>